<feature type="region of interest" description="Disordered" evidence="1">
    <location>
        <begin position="1"/>
        <end position="26"/>
    </location>
</feature>
<dbReference type="EMBL" id="VIEB01000168">
    <property type="protein sequence ID" value="TQE02788.1"/>
    <property type="molecule type" value="Genomic_DNA"/>
</dbReference>
<protein>
    <submittedName>
        <fullName evidence="2">Uncharacterized protein</fullName>
    </submittedName>
</protein>
<comment type="caution">
    <text evidence="2">The sequence shown here is derived from an EMBL/GenBank/DDBJ whole genome shotgun (WGS) entry which is preliminary data.</text>
</comment>
<dbReference type="AlphaFoldDB" id="A0A540MVK0"/>
<sequence length="96" mass="11099">MDINQRVQPQKRKKKQSIQAKAKDSTTVINVHTTSSSIEKLNPPTLCKFKLHPEVKYERSNIPVHDHRNIPNQGMEKSKSSQLKAEEYHLAAHMRN</sequence>
<evidence type="ECO:0000313" key="2">
    <source>
        <dbReference type="EMBL" id="TQE02788.1"/>
    </source>
</evidence>
<dbReference type="Proteomes" id="UP000315295">
    <property type="component" value="Unassembled WGS sequence"/>
</dbReference>
<organism evidence="2 3">
    <name type="scientific">Malus baccata</name>
    <name type="common">Siberian crab apple</name>
    <name type="synonym">Pyrus baccata</name>
    <dbReference type="NCBI Taxonomy" id="106549"/>
    <lineage>
        <taxon>Eukaryota</taxon>
        <taxon>Viridiplantae</taxon>
        <taxon>Streptophyta</taxon>
        <taxon>Embryophyta</taxon>
        <taxon>Tracheophyta</taxon>
        <taxon>Spermatophyta</taxon>
        <taxon>Magnoliopsida</taxon>
        <taxon>eudicotyledons</taxon>
        <taxon>Gunneridae</taxon>
        <taxon>Pentapetalae</taxon>
        <taxon>rosids</taxon>
        <taxon>fabids</taxon>
        <taxon>Rosales</taxon>
        <taxon>Rosaceae</taxon>
        <taxon>Amygdaloideae</taxon>
        <taxon>Maleae</taxon>
        <taxon>Malus</taxon>
    </lineage>
</organism>
<gene>
    <name evidence="2" type="ORF">C1H46_011617</name>
</gene>
<evidence type="ECO:0000313" key="3">
    <source>
        <dbReference type="Proteomes" id="UP000315295"/>
    </source>
</evidence>
<feature type="region of interest" description="Disordered" evidence="1">
    <location>
        <begin position="64"/>
        <end position="83"/>
    </location>
</feature>
<evidence type="ECO:0000256" key="1">
    <source>
        <dbReference type="SAM" id="MobiDB-lite"/>
    </source>
</evidence>
<reference evidence="2 3" key="1">
    <citation type="journal article" date="2019" name="G3 (Bethesda)">
        <title>Sequencing of a Wild Apple (Malus baccata) Genome Unravels the Differences Between Cultivated and Wild Apple Species Regarding Disease Resistance and Cold Tolerance.</title>
        <authorList>
            <person name="Chen X."/>
        </authorList>
    </citation>
    <scope>NUCLEOTIDE SEQUENCE [LARGE SCALE GENOMIC DNA]</scope>
    <source>
        <strain evidence="3">cv. Shandingzi</strain>
        <tissue evidence="2">Leaves</tissue>
    </source>
</reference>
<proteinExistence type="predicted"/>
<keyword evidence="3" id="KW-1185">Reference proteome</keyword>
<accession>A0A540MVK0</accession>
<name>A0A540MVK0_MALBA</name>